<accession>A0ABP5ERF1</accession>
<feature type="transmembrane region" description="Helical" evidence="1">
    <location>
        <begin position="72"/>
        <end position="91"/>
    </location>
</feature>
<dbReference type="Proteomes" id="UP001500755">
    <property type="component" value="Unassembled WGS sequence"/>
</dbReference>
<feature type="transmembrane region" description="Helical" evidence="1">
    <location>
        <begin position="42"/>
        <end position="66"/>
    </location>
</feature>
<evidence type="ECO:0000313" key="2">
    <source>
        <dbReference type="EMBL" id="GAA2003174.1"/>
    </source>
</evidence>
<keyword evidence="1" id="KW-0472">Membrane</keyword>
<keyword evidence="1" id="KW-1133">Transmembrane helix</keyword>
<evidence type="ECO:0000313" key="3">
    <source>
        <dbReference type="Proteomes" id="UP001500755"/>
    </source>
</evidence>
<dbReference type="InterPro" id="IPR052964">
    <property type="entry name" value="Sporulation_signal_mat"/>
</dbReference>
<feature type="transmembrane region" description="Helical" evidence="1">
    <location>
        <begin position="12"/>
        <end position="35"/>
    </location>
</feature>
<organism evidence="2 3">
    <name type="scientific">Brevibacterium samyangense</name>
    <dbReference type="NCBI Taxonomy" id="366888"/>
    <lineage>
        <taxon>Bacteria</taxon>
        <taxon>Bacillati</taxon>
        <taxon>Actinomycetota</taxon>
        <taxon>Actinomycetes</taxon>
        <taxon>Micrococcales</taxon>
        <taxon>Brevibacteriaceae</taxon>
        <taxon>Brevibacterium</taxon>
    </lineage>
</organism>
<name>A0ABP5ERF1_9MICO</name>
<keyword evidence="3" id="KW-1185">Reference proteome</keyword>
<evidence type="ECO:0000256" key="1">
    <source>
        <dbReference type="SAM" id="Phobius"/>
    </source>
</evidence>
<sequence length="113" mass="12419">MFPWLADALTWFSWPVVLITYLTVILQIAFPFLLFNRWTRRIALLGILGMHVGIAVVMGLPFFSGIMGSADAVLVSGTTWVAIVGWCGLVLGKVPGARSFGTRLRRLGEVLAR</sequence>
<dbReference type="PANTHER" id="PTHR39535">
    <property type="entry name" value="SPORULATION-DELAYING PROTEIN SDPB"/>
    <property type="match status" value="1"/>
</dbReference>
<keyword evidence="1" id="KW-0812">Transmembrane</keyword>
<gene>
    <name evidence="2" type="ORF">GCM10009755_10150</name>
</gene>
<reference evidence="3" key="1">
    <citation type="journal article" date="2019" name="Int. J. Syst. Evol. Microbiol.">
        <title>The Global Catalogue of Microorganisms (GCM) 10K type strain sequencing project: providing services to taxonomists for standard genome sequencing and annotation.</title>
        <authorList>
            <consortium name="The Broad Institute Genomics Platform"/>
            <consortium name="The Broad Institute Genome Sequencing Center for Infectious Disease"/>
            <person name="Wu L."/>
            <person name="Ma J."/>
        </authorList>
    </citation>
    <scope>NUCLEOTIDE SEQUENCE [LARGE SCALE GENOMIC DNA]</scope>
    <source>
        <strain evidence="3">JCM 14546</strain>
    </source>
</reference>
<comment type="caution">
    <text evidence="2">The sequence shown here is derived from an EMBL/GenBank/DDBJ whole genome shotgun (WGS) entry which is preliminary data.</text>
</comment>
<protein>
    <submittedName>
        <fullName evidence="2">Uncharacterized protein</fullName>
    </submittedName>
</protein>
<dbReference type="RefSeq" id="WP_344307578.1">
    <property type="nucleotide sequence ID" value="NZ_BAAANO010000009.1"/>
</dbReference>
<proteinExistence type="predicted"/>
<dbReference type="PANTHER" id="PTHR39535:SF2">
    <property type="entry name" value="HTTM DOMAIN-CONTAINING PROTEIN"/>
    <property type="match status" value="1"/>
</dbReference>
<dbReference type="EMBL" id="BAAANO010000009">
    <property type="protein sequence ID" value="GAA2003174.1"/>
    <property type="molecule type" value="Genomic_DNA"/>
</dbReference>